<feature type="transmembrane region" description="Helical" evidence="5">
    <location>
        <begin position="12"/>
        <end position="31"/>
    </location>
</feature>
<feature type="domain" description="O-antigen ligase-related" evidence="6">
    <location>
        <begin position="192"/>
        <end position="321"/>
    </location>
</feature>
<organism evidence="7 8">
    <name type="scientific">Methylomarinum roseum</name>
    <dbReference type="NCBI Taxonomy" id="3067653"/>
    <lineage>
        <taxon>Bacteria</taxon>
        <taxon>Pseudomonadati</taxon>
        <taxon>Pseudomonadota</taxon>
        <taxon>Gammaproteobacteria</taxon>
        <taxon>Methylococcales</taxon>
        <taxon>Methylococcaceae</taxon>
        <taxon>Methylomarinum</taxon>
    </lineage>
</organism>
<evidence type="ECO:0000259" key="6">
    <source>
        <dbReference type="Pfam" id="PF04932"/>
    </source>
</evidence>
<sequence length="400" mass="46516">MNTKLMFYVKKTIDQWVLITTTVFLLGYFLFPTTSKQNTFFYIGVCPAVVLLAFFYFKQLEIPNWIIVSTVVFAAYLFLNSTWSIHYSNEQTLTYLRYLFTTYCLIGAIFFVQYKREDYSSLLFKALILTGFFYYLHGIWEHFNTYENPLAIRYSDRPIDEAIFAGMLLLACFWWVLEEKSLSHKLGISALSIPFIMILLLAKSRGPQIAFLISMPLVAYCQGFRLKKFLIYFIALAIILLSVLLLSETAKQIFSRGLHFPYRGEIWRASFYESLEYFWFGQGASHRPPIFIDSGEKFNHSHNILLAVFRMGGIVGVLLFLMNLCLCFIAGFKQRDSIIGLWGICLFFGILCLMTNGQYPLTRPTSLWFAYWIPVAFIGATTTCFKIDRVSHRRDDKLRV</sequence>
<dbReference type="KEGG" id="mech:Q9L42_002605"/>
<dbReference type="PANTHER" id="PTHR37422:SF13">
    <property type="entry name" value="LIPOPOLYSACCHARIDE BIOSYNTHESIS PROTEIN PA4999-RELATED"/>
    <property type="match status" value="1"/>
</dbReference>
<feature type="transmembrane region" description="Helical" evidence="5">
    <location>
        <begin position="119"/>
        <end position="137"/>
    </location>
</feature>
<evidence type="ECO:0000313" key="7">
    <source>
        <dbReference type="EMBL" id="XBS21027.1"/>
    </source>
</evidence>
<keyword evidence="2 5" id="KW-0812">Transmembrane</keyword>
<accession>A0AAU7NVK3</accession>
<dbReference type="Proteomes" id="UP001225378">
    <property type="component" value="Chromosome"/>
</dbReference>
<evidence type="ECO:0000256" key="5">
    <source>
        <dbReference type="SAM" id="Phobius"/>
    </source>
</evidence>
<keyword evidence="4 5" id="KW-0472">Membrane</keyword>
<dbReference type="GO" id="GO:0016874">
    <property type="term" value="F:ligase activity"/>
    <property type="evidence" value="ECO:0007669"/>
    <property type="project" value="UniProtKB-KW"/>
</dbReference>
<evidence type="ECO:0000256" key="4">
    <source>
        <dbReference type="ARBA" id="ARBA00023136"/>
    </source>
</evidence>
<evidence type="ECO:0000313" key="8">
    <source>
        <dbReference type="Proteomes" id="UP001225378"/>
    </source>
</evidence>
<dbReference type="AlphaFoldDB" id="A0AAU7NVK3"/>
<feature type="transmembrane region" description="Helical" evidence="5">
    <location>
        <begin position="158"/>
        <end position="177"/>
    </location>
</feature>
<feature type="transmembrane region" description="Helical" evidence="5">
    <location>
        <begin position="229"/>
        <end position="247"/>
    </location>
</feature>
<dbReference type="EMBL" id="CP157743">
    <property type="protein sequence ID" value="XBS21027.1"/>
    <property type="molecule type" value="Genomic_DNA"/>
</dbReference>
<dbReference type="PANTHER" id="PTHR37422">
    <property type="entry name" value="TEICHURONIC ACID BIOSYNTHESIS PROTEIN TUAE"/>
    <property type="match status" value="1"/>
</dbReference>
<reference evidence="7 8" key="1">
    <citation type="journal article" date="2024" name="Microbiology">
        <title>Methylomarinum rosea sp. nov., a novel halophilic methanotrophic bacterium from the hypersaline Lake Elton.</title>
        <authorList>
            <person name="Suleimanov R.Z."/>
            <person name="Oshkin I.Y."/>
            <person name="Danilova O.V."/>
            <person name="Suzina N.E."/>
            <person name="Dedysh S.N."/>
        </authorList>
    </citation>
    <scope>NUCLEOTIDE SEQUENCE [LARGE SCALE GENOMIC DNA]</scope>
    <source>
        <strain evidence="7 8">Ch1-1</strain>
    </source>
</reference>
<feature type="transmembrane region" description="Helical" evidence="5">
    <location>
        <begin position="63"/>
        <end position="83"/>
    </location>
</feature>
<name>A0AAU7NVK3_9GAMM</name>
<feature type="transmembrane region" description="Helical" evidence="5">
    <location>
        <begin position="95"/>
        <end position="113"/>
    </location>
</feature>
<feature type="transmembrane region" description="Helical" evidence="5">
    <location>
        <begin position="40"/>
        <end position="57"/>
    </location>
</feature>
<dbReference type="Pfam" id="PF04932">
    <property type="entry name" value="Wzy_C"/>
    <property type="match status" value="1"/>
</dbReference>
<keyword evidence="3 5" id="KW-1133">Transmembrane helix</keyword>
<evidence type="ECO:0000256" key="2">
    <source>
        <dbReference type="ARBA" id="ARBA00022692"/>
    </source>
</evidence>
<dbReference type="RefSeq" id="WP_349431838.1">
    <property type="nucleotide sequence ID" value="NZ_CP157743.1"/>
</dbReference>
<protein>
    <submittedName>
        <fullName evidence="7">O-antigen ligase family protein</fullName>
    </submittedName>
</protein>
<evidence type="ECO:0000256" key="3">
    <source>
        <dbReference type="ARBA" id="ARBA00022989"/>
    </source>
</evidence>
<gene>
    <name evidence="7" type="ORF">Q9L42_002605</name>
</gene>
<comment type="subcellular location">
    <subcellularLocation>
        <location evidence="1">Membrane</location>
        <topology evidence="1">Multi-pass membrane protein</topology>
    </subcellularLocation>
</comment>
<evidence type="ECO:0000256" key="1">
    <source>
        <dbReference type="ARBA" id="ARBA00004141"/>
    </source>
</evidence>
<dbReference type="InterPro" id="IPR007016">
    <property type="entry name" value="O-antigen_ligase-rel_domated"/>
</dbReference>
<keyword evidence="7" id="KW-0436">Ligase</keyword>
<dbReference type="GO" id="GO:0016020">
    <property type="term" value="C:membrane"/>
    <property type="evidence" value="ECO:0007669"/>
    <property type="project" value="UniProtKB-SubCell"/>
</dbReference>
<feature type="transmembrane region" description="Helical" evidence="5">
    <location>
        <begin position="339"/>
        <end position="357"/>
    </location>
</feature>
<dbReference type="InterPro" id="IPR051533">
    <property type="entry name" value="WaaL-like"/>
</dbReference>
<feature type="transmembrane region" description="Helical" evidence="5">
    <location>
        <begin position="369"/>
        <end position="387"/>
    </location>
</feature>
<feature type="transmembrane region" description="Helical" evidence="5">
    <location>
        <begin position="304"/>
        <end position="332"/>
    </location>
</feature>
<keyword evidence="8" id="KW-1185">Reference proteome</keyword>
<proteinExistence type="predicted"/>